<sequence>MGPSEYVGKNLACLELIVVAKVIYVFEIWRDSDDNLGDGGAGNGAVRCNPLQFQTYNTFVSLQEGPLVQLSHHPRP</sequence>
<accession>A0A2T3A5N5</accession>
<reference evidence="1 2" key="1">
    <citation type="journal article" date="2018" name="Mycol. Prog.">
        <title>Coniella lustricola, a new species from submerged detritus.</title>
        <authorList>
            <person name="Raudabaugh D.B."/>
            <person name="Iturriaga T."/>
            <person name="Carver A."/>
            <person name="Mondo S."/>
            <person name="Pangilinan J."/>
            <person name="Lipzen A."/>
            <person name="He G."/>
            <person name="Amirebrahimi M."/>
            <person name="Grigoriev I.V."/>
            <person name="Miller A.N."/>
        </authorList>
    </citation>
    <scope>NUCLEOTIDE SEQUENCE [LARGE SCALE GENOMIC DNA]</scope>
    <source>
        <strain evidence="1 2">B22-T-1</strain>
    </source>
</reference>
<dbReference type="EMBL" id="KZ678462">
    <property type="protein sequence ID" value="PSR83318.1"/>
    <property type="molecule type" value="Genomic_DNA"/>
</dbReference>
<evidence type="ECO:0000313" key="1">
    <source>
        <dbReference type="EMBL" id="PSR83318.1"/>
    </source>
</evidence>
<gene>
    <name evidence="1" type="ORF">BD289DRAFT_501285</name>
</gene>
<organism evidence="1 2">
    <name type="scientific">Coniella lustricola</name>
    <dbReference type="NCBI Taxonomy" id="2025994"/>
    <lineage>
        <taxon>Eukaryota</taxon>
        <taxon>Fungi</taxon>
        <taxon>Dikarya</taxon>
        <taxon>Ascomycota</taxon>
        <taxon>Pezizomycotina</taxon>
        <taxon>Sordariomycetes</taxon>
        <taxon>Sordariomycetidae</taxon>
        <taxon>Diaporthales</taxon>
        <taxon>Schizoparmaceae</taxon>
        <taxon>Coniella</taxon>
    </lineage>
</organism>
<dbReference type="AlphaFoldDB" id="A0A2T3A5N5"/>
<protein>
    <submittedName>
        <fullName evidence="1">Uncharacterized protein</fullName>
    </submittedName>
</protein>
<dbReference type="Proteomes" id="UP000241462">
    <property type="component" value="Unassembled WGS sequence"/>
</dbReference>
<proteinExistence type="predicted"/>
<dbReference type="InParanoid" id="A0A2T3A5N5"/>
<keyword evidence="2" id="KW-1185">Reference proteome</keyword>
<name>A0A2T3A5N5_9PEZI</name>
<evidence type="ECO:0000313" key="2">
    <source>
        <dbReference type="Proteomes" id="UP000241462"/>
    </source>
</evidence>